<dbReference type="Gene3D" id="1.10.246.140">
    <property type="match status" value="1"/>
</dbReference>
<dbReference type="GO" id="GO:0015031">
    <property type="term" value="P:protein transport"/>
    <property type="evidence" value="ECO:0007669"/>
    <property type="project" value="UniProtKB-KW"/>
</dbReference>
<sequence>MSANDDQDDIAQAIKKRMIESGEWNRILRTLKIRLEDSGWEDKVRADAREQARSMETLNLEALLQSITPTASSSVPKDVKSDVENMIRQFLDENVE</sequence>
<protein>
    <recommendedName>
        <fullName evidence="1">Transcription and mRNA export factor SUS1</fullName>
    </recommendedName>
</protein>
<comment type="function">
    <text evidence="1">Involved in mRNA export coupled transcription activation by association with both the TREX-2 and the SAGA complexes. At the promoters, SAGA is required for recruitment of the basal transcription machinery. It influences RNA polymerase II transcriptional activity through different activities such as TBP interaction and promoter selectivity, interaction with transcription activators, and chromatin modification through histone acetylation and deubiquitination. Within the SAGA complex, participates to a subcomplex required for deubiquitination of H2B and for the maintenance of steady-state H3 methylation levels. The TREX-2 complex functions in docking export-competent ribonucleoprotein particles (mRNPs) to the nuclear entrance of the nuclear pore complex (nuclear basket). TREX-2 participates in mRNA export and accurate chromatin positioning in the nucleus by tethering genes to the nuclear periphery. May also be involved in cytoplasmic mRNA decay by interaction with components of P-bodies.</text>
</comment>
<dbReference type="GO" id="GO:0000932">
    <property type="term" value="C:P-body"/>
    <property type="evidence" value="ECO:0007669"/>
    <property type="project" value="UniProtKB-SubCell"/>
</dbReference>
<dbReference type="GO" id="GO:0000124">
    <property type="term" value="C:SAGA complex"/>
    <property type="evidence" value="ECO:0007669"/>
    <property type="project" value="UniProtKB-UniRule"/>
</dbReference>
<dbReference type="HAMAP" id="MF_03046">
    <property type="entry name" value="ENY2_Sus1"/>
    <property type="match status" value="1"/>
</dbReference>
<keyword evidence="1" id="KW-0156">Chromatin regulator</keyword>
<comment type="subcellular location">
    <subcellularLocation>
        <location evidence="1">Nucleus</location>
        <location evidence="1">Nucleoplasm</location>
    </subcellularLocation>
    <subcellularLocation>
        <location evidence="1">Cytoplasm</location>
        <location evidence="1">P-body</location>
    </subcellularLocation>
</comment>
<keyword evidence="1" id="KW-0010">Activator</keyword>
<dbReference type="GO" id="GO:0005654">
    <property type="term" value="C:nucleoplasm"/>
    <property type="evidence" value="ECO:0007669"/>
    <property type="project" value="UniProtKB-SubCell"/>
</dbReference>
<accession>A0A0F7SPA1</accession>
<keyword evidence="1" id="KW-0963">Cytoplasm</keyword>
<dbReference type="GO" id="GO:0070390">
    <property type="term" value="C:transcription export complex 2"/>
    <property type="evidence" value="ECO:0007669"/>
    <property type="project" value="UniProtKB-UniRule"/>
</dbReference>
<keyword evidence="1" id="KW-0539">Nucleus</keyword>
<gene>
    <name evidence="1" type="primary">SUS1</name>
</gene>
<keyword evidence="1" id="KW-0653">Protein transport</keyword>
<dbReference type="GO" id="GO:0003713">
    <property type="term" value="F:transcription coactivator activity"/>
    <property type="evidence" value="ECO:0007669"/>
    <property type="project" value="UniProtKB-UniRule"/>
</dbReference>
<dbReference type="GO" id="GO:0071819">
    <property type="term" value="C:DUBm complex"/>
    <property type="evidence" value="ECO:0007669"/>
    <property type="project" value="UniProtKB-UniRule"/>
</dbReference>
<keyword evidence="1" id="KW-0811">Translocation</keyword>
<organism evidence="2">
    <name type="scientific">Phaffia rhodozyma</name>
    <name type="common">Yeast</name>
    <name type="synonym">Xanthophyllomyces dendrorhous</name>
    <dbReference type="NCBI Taxonomy" id="264483"/>
    <lineage>
        <taxon>Eukaryota</taxon>
        <taxon>Fungi</taxon>
        <taxon>Dikarya</taxon>
        <taxon>Basidiomycota</taxon>
        <taxon>Agaricomycotina</taxon>
        <taxon>Tremellomycetes</taxon>
        <taxon>Cystofilobasidiales</taxon>
        <taxon>Mrakiaceae</taxon>
        <taxon>Phaffia</taxon>
    </lineage>
</organism>
<keyword evidence="1" id="KW-0509">mRNA transport</keyword>
<dbReference type="EMBL" id="LN483157">
    <property type="protein sequence ID" value="CED83947.1"/>
    <property type="molecule type" value="Genomic_DNA"/>
</dbReference>
<evidence type="ECO:0000313" key="2">
    <source>
        <dbReference type="EMBL" id="CED83947.1"/>
    </source>
</evidence>
<dbReference type="InterPro" id="IPR018783">
    <property type="entry name" value="TF_ENY2"/>
</dbReference>
<evidence type="ECO:0000256" key="1">
    <source>
        <dbReference type="HAMAP-Rule" id="MF_03046"/>
    </source>
</evidence>
<dbReference type="PANTHER" id="PTHR12514">
    <property type="entry name" value="ENHANCER OF YELLOW 2 TRANSCRIPTION FACTOR"/>
    <property type="match status" value="1"/>
</dbReference>
<proteinExistence type="inferred from homology"/>
<dbReference type="Pfam" id="PF10163">
    <property type="entry name" value="EnY2"/>
    <property type="match status" value="1"/>
</dbReference>
<keyword evidence="1" id="KW-0805">Transcription regulation</keyword>
<keyword evidence="1" id="KW-0804">Transcription</keyword>
<dbReference type="GO" id="GO:0006325">
    <property type="term" value="P:chromatin organization"/>
    <property type="evidence" value="ECO:0007669"/>
    <property type="project" value="UniProtKB-KW"/>
</dbReference>
<reference evidence="2" key="1">
    <citation type="submission" date="2014-08" db="EMBL/GenBank/DDBJ databases">
        <authorList>
            <person name="Sharma Rahul"/>
            <person name="Thines Marco"/>
        </authorList>
    </citation>
    <scope>NUCLEOTIDE SEQUENCE</scope>
</reference>
<dbReference type="GO" id="GO:0006368">
    <property type="term" value="P:transcription elongation by RNA polymerase II"/>
    <property type="evidence" value="ECO:0007669"/>
    <property type="project" value="UniProtKB-UniRule"/>
</dbReference>
<name>A0A0F7SPA1_PHARH</name>
<dbReference type="AlphaFoldDB" id="A0A0F7SPA1"/>
<dbReference type="GO" id="GO:0006406">
    <property type="term" value="P:mRNA export from nucleus"/>
    <property type="evidence" value="ECO:0007669"/>
    <property type="project" value="UniProtKB-UniRule"/>
</dbReference>
<keyword evidence="1" id="KW-0813">Transport</keyword>
<dbReference type="GO" id="GO:0005643">
    <property type="term" value="C:nuclear pore"/>
    <property type="evidence" value="ECO:0007669"/>
    <property type="project" value="UniProtKB-UniRule"/>
</dbReference>
<comment type="subunit">
    <text evidence="1">Component of the nuclear pore complex (NPC)-associated TREX-2 complex (transcription and export complex 2), composed of at least SUS1, SAC3, THP1, SEM1, and CDC31. TREX-2 contains 2 SUS1 chains. The TREX-2 complex interacts with the nucleoporin NUP1. Component of the 1.8 MDa SAGA transcription coactivator-HAT complex. SAGA is built of 5 distinct domains with specialized functions. Within the SAGA complex, SUS1, SGF11, SGF73 and UBP8 form an additional subcomplex of SAGA called the DUB module (deubiquitination module). Interacts directly with THP1, SAC3, SGF11, and with the RNA polymerase II.</text>
</comment>
<dbReference type="InterPro" id="IPR038212">
    <property type="entry name" value="TF_EnY2_sf"/>
</dbReference>
<comment type="similarity">
    <text evidence="1">Belongs to the ENY2 family.</text>
</comment>